<dbReference type="EMBL" id="CP014226">
    <property type="protein sequence ID" value="AMC99848.1"/>
    <property type="molecule type" value="Genomic_DNA"/>
</dbReference>
<gene>
    <name evidence="1" type="ORF">LOKO_00767</name>
</gene>
<name>A0A0X8HC01_9GAMM</name>
<reference evidence="1 2" key="2">
    <citation type="submission" date="2016-02" db="EMBL/GenBank/DDBJ databases">
        <authorList>
            <person name="Wen L."/>
            <person name="He K."/>
            <person name="Yang H."/>
        </authorList>
    </citation>
    <scope>NUCLEOTIDE SEQUENCE [LARGE SCALE GENOMIC DNA]</scope>
    <source>
        <strain evidence="1 2">AGD 8-3</strain>
    </source>
</reference>
<protein>
    <submittedName>
        <fullName evidence="1">Uncharacterized protein</fullName>
    </submittedName>
</protein>
<dbReference type="AlphaFoldDB" id="A0A0X8HC01"/>
<accession>A0A0X8HC01</accession>
<dbReference type="KEGG" id="hco:LOKO_00767"/>
<evidence type="ECO:0000313" key="1">
    <source>
        <dbReference type="EMBL" id="AMC99848.1"/>
    </source>
</evidence>
<dbReference type="RefSeq" id="WP_066445272.1">
    <property type="nucleotide sequence ID" value="NZ_CP014226.1"/>
</dbReference>
<organism evidence="1 2">
    <name type="scientific">Halomonas chromatireducens</name>
    <dbReference type="NCBI Taxonomy" id="507626"/>
    <lineage>
        <taxon>Bacteria</taxon>
        <taxon>Pseudomonadati</taxon>
        <taxon>Pseudomonadota</taxon>
        <taxon>Gammaproteobacteria</taxon>
        <taxon>Oceanospirillales</taxon>
        <taxon>Halomonadaceae</taxon>
        <taxon>Halomonas</taxon>
    </lineage>
</organism>
<evidence type="ECO:0000313" key="2">
    <source>
        <dbReference type="Proteomes" id="UP000063387"/>
    </source>
</evidence>
<proteinExistence type="predicted"/>
<dbReference type="STRING" id="507626.LOKO_00767"/>
<reference evidence="1 2" key="1">
    <citation type="journal article" date="2016" name="Genome Announc.">
        <title>Draft Genome Sequence of 'Halomonas chromatireducens' Strain AGD 8-3, a Haloalkaliphilic Chromate- and Selenite-Reducing Gammaproteobacterium.</title>
        <authorList>
            <person name="Sharko F.S."/>
            <person name="Shapovalova A.A."/>
            <person name="Tsygankova S.V."/>
            <person name="Komova A.V."/>
            <person name="Boulygina E.S."/>
            <person name="Teslyuk A.B."/>
            <person name="Gotovtsev P.M."/>
            <person name="Namsaraev Z.B."/>
            <person name="Khijniak T.V."/>
            <person name="Nedoluzhko A.V."/>
            <person name="Vasilov R.G."/>
        </authorList>
    </citation>
    <scope>NUCLEOTIDE SEQUENCE [LARGE SCALE GENOMIC DNA]</scope>
    <source>
        <strain evidence="1 2">AGD 8-3</strain>
    </source>
</reference>
<sequence length="85" mass="10045">MFKRTRKVLCPECNGSNFWNANPRLSDVLHCRYCHTKITTYEKYVESTAQEEAQRLLAEFMEIDVSQDLTHLKTILSAPEHRMRL</sequence>
<dbReference type="OrthoDB" id="6168037at2"/>
<keyword evidence="2" id="KW-1185">Reference proteome</keyword>
<dbReference type="PATRIC" id="fig|507626.3.peg.760"/>
<dbReference type="Proteomes" id="UP000063387">
    <property type="component" value="Chromosome"/>
</dbReference>